<reference evidence="3 4" key="1">
    <citation type="journal article" date="2024" name="Commun. Biol.">
        <title>Comparative genomic analysis of thermophilic fungi reveals convergent evolutionary adaptations and gene losses.</title>
        <authorList>
            <person name="Steindorff A.S."/>
            <person name="Aguilar-Pontes M.V."/>
            <person name="Robinson A.J."/>
            <person name="Andreopoulos B."/>
            <person name="LaButti K."/>
            <person name="Kuo A."/>
            <person name="Mondo S."/>
            <person name="Riley R."/>
            <person name="Otillar R."/>
            <person name="Haridas S."/>
            <person name="Lipzen A."/>
            <person name="Grimwood J."/>
            <person name="Schmutz J."/>
            <person name="Clum A."/>
            <person name="Reid I.D."/>
            <person name="Moisan M.C."/>
            <person name="Butler G."/>
            <person name="Nguyen T.T.M."/>
            <person name="Dewar K."/>
            <person name="Conant G."/>
            <person name="Drula E."/>
            <person name="Henrissat B."/>
            <person name="Hansel C."/>
            <person name="Singer S."/>
            <person name="Hutchinson M.I."/>
            <person name="de Vries R.P."/>
            <person name="Natvig D.O."/>
            <person name="Powell A.J."/>
            <person name="Tsang A."/>
            <person name="Grigoriev I.V."/>
        </authorList>
    </citation>
    <scope>NUCLEOTIDE SEQUENCE [LARGE SCALE GENOMIC DNA]</scope>
    <source>
        <strain evidence="3 4">ATCC 24622</strain>
    </source>
</reference>
<keyword evidence="2" id="KW-0472">Membrane</keyword>
<proteinExistence type="predicted"/>
<comment type="caution">
    <text evidence="3">The sequence shown here is derived from an EMBL/GenBank/DDBJ whole genome shotgun (WGS) entry which is preliminary data.</text>
</comment>
<feature type="region of interest" description="Disordered" evidence="1">
    <location>
        <begin position="79"/>
        <end position="106"/>
    </location>
</feature>
<dbReference type="EMBL" id="JAZHXJ010003288">
    <property type="protein sequence ID" value="KAL1835268.1"/>
    <property type="molecule type" value="Genomic_DNA"/>
</dbReference>
<name>A0ABR3V0B7_9PEZI</name>
<evidence type="ECO:0000313" key="3">
    <source>
        <dbReference type="EMBL" id="KAL1835268.1"/>
    </source>
</evidence>
<sequence>MGWTGSGMPKTRPVARLDRPVRTRVADSDTEPCSDRAIISGSRVPRSPSAPEISARGERRSVSTLLRWTRRRAWRTITGGFGKGAESGQPCTRGDEKRCACRSRTRGRGDAMRRERRLCRKETGERRRICRREPLLRDVPLYLSAIGRGPCTTSSGTAAQRRRRLLVESQEEEAVLDGLRCFLPLPLGAPVQAAHLAKLLTCHSHTTVLPNPPKGAVCHRKHALSGGCDEGCSEKVRHRAEQRAASVAGWAHRTEADGMASCVVGPHSAAFVQAALVLVFVQATLLLFVQVTRLLLFVQATLR</sequence>
<keyword evidence="2" id="KW-1133">Transmembrane helix</keyword>
<accession>A0ABR3V0B7</accession>
<feature type="compositionally biased region" description="Basic and acidic residues" evidence="1">
    <location>
        <begin position="15"/>
        <end position="27"/>
    </location>
</feature>
<protein>
    <submittedName>
        <fullName evidence="3">Uncharacterized protein</fullName>
    </submittedName>
</protein>
<feature type="region of interest" description="Disordered" evidence="1">
    <location>
        <begin position="1"/>
        <end position="34"/>
    </location>
</feature>
<evidence type="ECO:0000256" key="2">
    <source>
        <dbReference type="SAM" id="Phobius"/>
    </source>
</evidence>
<dbReference type="Proteomes" id="UP001586593">
    <property type="component" value="Unassembled WGS sequence"/>
</dbReference>
<keyword evidence="2" id="KW-0812">Transmembrane</keyword>
<evidence type="ECO:0000256" key="1">
    <source>
        <dbReference type="SAM" id="MobiDB-lite"/>
    </source>
</evidence>
<keyword evidence="4" id="KW-1185">Reference proteome</keyword>
<organism evidence="3 4">
    <name type="scientific">Phialemonium thermophilum</name>
    <dbReference type="NCBI Taxonomy" id="223376"/>
    <lineage>
        <taxon>Eukaryota</taxon>
        <taxon>Fungi</taxon>
        <taxon>Dikarya</taxon>
        <taxon>Ascomycota</taxon>
        <taxon>Pezizomycotina</taxon>
        <taxon>Sordariomycetes</taxon>
        <taxon>Sordariomycetidae</taxon>
        <taxon>Cephalothecales</taxon>
        <taxon>Cephalothecaceae</taxon>
        <taxon>Phialemonium</taxon>
    </lineage>
</organism>
<evidence type="ECO:0000313" key="4">
    <source>
        <dbReference type="Proteomes" id="UP001586593"/>
    </source>
</evidence>
<feature type="transmembrane region" description="Helical" evidence="2">
    <location>
        <begin position="271"/>
        <end position="296"/>
    </location>
</feature>
<gene>
    <name evidence="3" type="ORF">VTK73DRAFT_5856</name>
</gene>